<dbReference type="PROSITE" id="PS00138">
    <property type="entry name" value="SUBTILASE_SER"/>
    <property type="match status" value="1"/>
</dbReference>
<keyword evidence="7" id="KW-0732">Signal</keyword>
<dbReference type="SUPFAM" id="SSF52743">
    <property type="entry name" value="Subtilisin-like"/>
    <property type="match status" value="1"/>
</dbReference>
<evidence type="ECO:0000313" key="9">
    <source>
        <dbReference type="EMBL" id="MCP2271062.1"/>
    </source>
</evidence>
<dbReference type="InterPro" id="IPR022398">
    <property type="entry name" value="Peptidase_S8_His-AS"/>
</dbReference>
<dbReference type="RefSeq" id="WP_253888014.1">
    <property type="nucleotide sequence ID" value="NZ_BAAAVB010000014.1"/>
</dbReference>
<accession>A0ABT1IEK0</accession>
<dbReference type="Proteomes" id="UP001205185">
    <property type="component" value="Unassembled WGS sequence"/>
</dbReference>
<dbReference type="PRINTS" id="PR00723">
    <property type="entry name" value="SUBTILISIN"/>
</dbReference>
<dbReference type="InterPro" id="IPR050131">
    <property type="entry name" value="Peptidase_S8_subtilisin-like"/>
</dbReference>
<feature type="active site" description="Charge relay system" evidence="5">
    <location>
        <position position="200"/>
    </location>
</feature>
<feature type="active site" description="Charge relay system" evidence="5">
    <location>
        <position position="403"/>
    </location>
</feature>
<evidence type="ECO:0000259" key="8">
    <source>
        <dbReference type="Pfam" id="PF00082"/>
    </source>
</evidence>
<feature type="domain" description="Peptidase S8/S53" evidence="8">
    <location>
        <begin position="191"/>
        <end position="450"/>
    </location>
</feature>
<proteinExistence type="inferred from homology"/>
<dbReference type="GO" id="GO:0008233">
    <property type="term" value="F:peptidase activity"/>
    <property type="evidence" value="ECO:0007669"/>
    <property type="project" value="UniProtKB-KW"/>
</dbReference>
<keyword evidence="2 5" id="KW-0645">Protease</keyword>
<dbReference type="InterPro" id="IPR000209">
    <property type="entry name" value="Peptidase_S8/S53_dom"/>
</dbReference>
<dbReference type="PROSITE" id="PS00137">
    <property type="entry name" value="SUBTILASE_HIS"/>
    <property type="match status" value="1"/>
</dbReference>
<comment type="caution">
    <text evidence="9">The sequence shown here is derived from an EMBL/GenBank/DDBJ whole genome shotgun (WGS) entry which is preliminary data.</text>
</comment>
<feature type="signal peptide" evidence="7">
    <location>
        <begin position="1"/>
        <end position="26"/>
    </location>
</feature>
<dbReference type="Gene3D" id="3.40.50.200">
    <property type="entry name" value="Peptidase S8/S53 domain"/>
    <property type="match status" value="1"/>
</dbReference>
<evidence type="ECO:0000256" key="5">
    <source>
        <dbReference type="PROSITE-ProRule" id="PRU01240"/>
    </source>
</evidence>
<protein>
    <submittedName>
        <fullName evidence="9">Serine protease, subtilisin family</fullName>
    </submittedName>
</protein>
<keyword evidence="10" id="KW-1185">Reference proteome</keyword>
<keyword evidence="4 5" id="KW-0720">Serine protease</keyword>
<dbReference type="InterPro" id="IPR036852">
    <property type="entry name" value="Peptidase_S8/S53_dom_sf"/>
</dbReference>
<dbReference type="PANTHER" id="PTHR43806">
    <property type="entry name" value="PEPTIDASE S8"/>
    <property type="match status" value="1"/>
</dbReference>
<comment type="similarity">
    <text evidence="1 5 6">Belongs to the peptidase S8 family.</text>
</comment>
<evidence type="ECO:0000256" key="3">
    <source>
        <dbReference type="ARBA" id="ARBA00022801"/>
    </source>
</evidence>
<evidence type="ECO:0000256" key="7">
    <source>
        <dbReference type="SAM" id="SignalP"/>
    </source>
</evidence>
<reference evidence="9 10" key="1">
    <citation type="submission" date="2022-06" db="EMBL/GenBank/DDBJ databases">
        <title>Genomic Encyclopedia of Archaeal and Bacterial Type Strains, Phase II (KMG-II): from individual species to whole genera.</title>
        <authorList>
            <person name="Goeker M."/>
        </authorList>
    </citation>
    <scope>NUCLEOTIDE SEQUENCE [LARGE SCALE GENOMIC DNA]</scope>
    <source>
        <strain evidence="9 10">DSM 44255</strain>
    </source>
</reference>
<dbReference type="Pfam" id="PF00082">
    <property type="entry name" value="Peptidase_S8"/>
    <property type="match status" value="1"/>
</dbReference>
<evidence type="ECO:0000256" key="4">
    <source>
        <dbReference type="ARBA" id="ARBA00022825"/>
    </source>
</evidence>
<organism evidence="9 10">
    <name type="scientific">Actinokineospora diospyrosa</name>
    <dbReference type="NCBI Taxonomy" id="103728"/>
    <lineage>
        <taxon>Bacteria</taxon>
        <taxon>Bacillati</taxon>
        <taxon>Actinomycetota</taxon>
        <taxon>Actinomycetes</taxon>
        <taxon>Pseudonocardiales</taxon>
        <taxon>Pseudonocardiaceae</taxon>
        <taxon>Actinokineospora</taxon>
    </lineage>
</organism>
<dbReference type="PROSITE" id="PS00136">
    <property type="entry name" value="SUBTILASE_ASP"/>
    <property type="match status" value="1"/>
</dbReference>
<gene>
    <name evidence="9" type="ORF">LV75_003574</name>
</gene>
<dbReference type="GO" id="GO:0006508">
    <property type="term" value="P:proteolysis"/>
    <property type="evidence" value="ECO:0007669"/>
    <property type="project" value="UniProtKB-KW"/>
</dbReference>
<evidence type="ECO:0000313" key="10">
    <source>
        <dbReference type="Proteomes" id="UP001205185"/>
    </source>
</evidence>
<name>A0ABT1IEK0_9PSEU</name>
<dbReference type="InterPro" id="IPR023828">
    <property type="entry name" value="Peptidase_S8_Ser-AS"/>
</dbReference>
<keyword evidence="3 5" id="KW-0378">Hydrolase</keyword>
<dbReference type="InterPro" id="IPR015500">
    <property type="entry name" value="Peptidase_S8_subtilisin-rel"/>
</dbReference>
<dbReference type="PROSITE" id="PS51892">
    <property type="entry name" value="SUBTILASE"/>
    <property type="match status" value="1"/>
</dbReference>
<evidence type="ECO:0000256" key="6">
    <source>
        <dbReference type="RuleBase" id="RU003355"/>
    </source>
</evidence>
<evidence type="ECO:0000256" key="2">
    <source>
        <dbReference type="ARBA" id="ARBA00022670"/>
    </source>
</evidence>
<dbReference type="PANTHER" id="PTHR43806:SF11">
    <property type="entry name" value="CEREVISIN-RELATED"/>
    <property type="match status" value="1"/>
</dbReference>
<dbReference type="EMBL" id="JAMTCO010000008">
    <property type="protein sequence ID" value="MCP2271062.1"/>
    <property type="molecule type" value="Genomic_DNA"/>
</dbReference>
<dbReference type="InterPro" id="IPR023827">
    <property type="entry name" value="Peptidase_S8_Asp-AS"/>
</dbReference>
<feature type="chain" id="PRO_5046428152" evidence="7">
    <location>
        <begin position="27"/>
        <end position="1056"/>
    </location>
</feature>
<sequence>MRKRTVVAVLLLAAGLPVATAESAVADTGGDHARTVTLITGDRVLVPEGGRPPTILPAAGREGIAVHTHTVDGHVHVIPVDALPLVTAKRLDPRLFDITGLLAAGYDDRRGDLPLIHSGPATRAPGTRVVRDLPALHARALQADKATLPTSWRALTAAGATVWLDGRRQLTLDRSTAQIGAPEAWRSGLTGAGVTVAVLDTGVDQTHPDLAGREVAERNFTPAPDAVDRIGHGTHVASIIAGGGGKYRGVANGARLLDAKVLDDTGFGQDSWIIAGMEWAIGQGATIVNLSLGGQDTPLLDPLEEAVNRLSAEHGTLFVVAAGNNGIPGTIGSPASADAALAVGAVERDDSIAQFSSRGPRVGDGAIKPDITGPGVGIIAAKAAEGRIGDPAEPGYVRLSGTSMATPHVAGAAALLAQLHPRWTGAQLKAALTSSAKATPGENVFAQGSGRVDVAAAIALTVTSDPVSVNLGTQLWPHGDDVPVTKEITYRNNSTEPATLDLAAEAIGPDGKPAPPGLITVAPARVVLPGGGSATARITADTRIGTLDGQYTGAVVARGGGQSVRTTLLLDREVESYDVTVRYLGLDGKPTPNFTAFILALTPGATSFRFDGSPEGMLEARLAKGRYVVGHTYIEQDTGQSRLLTQPGFDVTRATELVVDARKAKPVKVAVPDPAVPLLFSYTGVEFTLNGGPFGFGLVTRDLDRLGIGQVGPTPTDGDLTWSLNATFLNQKDIYSLAWYRQRSVPDGFVRTLGKRDLATIRTDIATVLPDTRLTRTLYPSPPWGSSGITLVVGKPVQAAATEYVSTENVVWYSRTDIAAESPLTTQFISEPFTPKAGQTYRQRVNVGAFGPALPRAIVPWMERLKGNRIRFDLPLWSDQVGNAGYSETTSGRTRIYINGELFQDNELPAGGNVPVPATAADLKFIAESTRDARFGLATKVTATWTTRSEPGQRYVPLAAVRFFPLLDAANSAPKGPAIVPVSLQLEDGTLTQARELTIDVSYDEGATWRRAPLLARSLLLLNHPQGATSVSLRAAAKDSRGITVDQTVIRAYKLR</sequence>
<evidence type="ECO:0000256" key="1">
    <source>
        <dbReference type="ARBA" id="ARBA00011073"/>
    </source>
</evidence>
<feature type="active site" description="Charge relay system" evidence="5">
    <location>
        <position position="232"/>
    </location>
</feature>